<keyword evidence="1" id="KW-0812">Transmembrane</keyword>
<name>W0FPG4_9BACT</name>
<evidence type="ECO:0000259" key="2">
    <source>
        <dbReference type="SMART" id="SM00014"/>
    </source>
</evidence>
<evidence type="ECO:0000313" key="3">
    <source>
        <dbReference type="EMBL" id="AHF24875.1"/>
    </source>
</evidence>
<feature type="transmembrane region" description="Helical" evidence="1">
    <location>
        <begin position="163"/>
        <end position="181"/>
    </location>
</feature>
<dbReference type="AlphaFoldDB" id="W0FPG4"/>
<dbReference type="Gene3D" id="1.20.144.10">
    <property type="entry name" value="Phosphatidic acid phosphatase type 2/haloperoxidase"/>
    <property type="match status" value="1"/>
</dbReference>
<sequence length="310" mass="34716">MGNIFYFQWEVDLIQWVQNTMGSAGTALAKVFSFIGGETMSLLLLIIMLFCYKKAAGKRVALTVLTASMWFPMIKNVVLRVRPYMAHRESIEVLQVVEADADPMDIIQQGFSFPSGHGATAVSLFGSIGRELRKRWMWTLAIVMPLLIGLSRIAVGVHYPTDVLAGWAVGLAAIGFNMLLVKYVKKEWVRYVILLALTVPGIFWCTSRDYFTALGLLIAAAVAFPYEEKYVKFQDTRNVWAMILRAAGSFAIYFALNTLLKMPFSKEWLDSGELAANLVRTARYAVILFVIIGVYPRVFPVLEKVGKSNS</sequence>
<dbReference type="InterPro" id="IPR036938">
    <property type="entry name" value="PAP2/HPO_sf"/>
</dbReference>
<feature type="transmembrane region" description="Helical" evidence="1">
    <location>
        <begin position="136"/>
        <end position="157"/>
    </location>
</feature>
<proteinExistence type="predicted"/>
<dbReference type="EMBL" id="KC246809">
    <property type="protein sequence ID" value="AHF24875.1"/>
    <property type="molecule type" value="Genomic_DNA"/>
</dbReference>
<evidence type="ECO:0000256" key="1">
    <source>
        <dbReference type="SAM" id="Phobius"/>
    </source>
</evidence>
<feature type="transmembrane region" description="Helical" evidence="1">
    <location>
        <begin position="31"/>
        <end position="52"/>
    </location>
</feature>
<dbReference type="SUPFAM" id="SSF48317">
    <property type="entry name" value="Acid phosphatase/Vanadium-dependent haloperoxidase"/>
    <property type="match status" value="1"/>
</dbReference>
<reference evidence="3" key="1">
    <citation type="journal article" date="2013" name="PLoS ONE">
        <title>Metagenomic insights into the carbohydrate-active enzymes carried by the microorganisms adhering to solid digesta in the rumen of cows.</title>
        <authorList>
            <person name="Wang L."/>
            <person name="Hatem A."/>
            <person name="Catalyurek U.V."/>
            <person name="Morrison M."/>
            <person name="Yu Z."/>
        </authorList>
    </citation>
    <scope>NUCLEOTIDE SEQUENCE</scope>
</reference>
<protein>
    <submittedName>
        <fullName evidence="3">PAP2 family protein</fullName>
    </submittedName>
</protein>
<dbReference type="SMART" id="SM00014">
    <property type="entry name" value="acidPPc"/>
    <property type="match status" value="1"/>
</dbReference>
<keyword evidence="1" id="KW-1133">Transmembrane helix</keyword>
<dbReference type="InterPro" id="IPR000326">
    <property type="entry name" value="PAP2/HPO"/>
</dbReference>
<accession>W0FPG4</accession>
<dbReference type="PANTHER" id="PTHR14969:SF13">
    <property type="entry name" value="AT30094P"/>
    <property type="match status" value="1"/>
</dbReference>
<feature type="domain" description="Phosphatidic acid phosphatase type 2/haloperoxidase" evidence="2">
    <location>
        <begin position="56"/>
        <end position="178"/>
    </location>
</feature>
<keyword evidence="1" id="KW-0472">Membrane</keyword>
<feature type="transmembrane region" description="Helical" evidence="1">
    <location>
        <begin position="282"/>
        <end position="302"/>
    </location>
</feature>
<feature type="transmembrane region" description="Helical" evidence="1">
    <location>
        <begin position="239"/>
        <end position="262"/>
    </location>
</feature>
<organism evidence="3">
    <name type="scientific">uncultured bacterium Contig21</name>
    <dbReference type="NCBI Taxonomy" id="1393535"/>
    <lineage>
        <taxon>Bacteria</taxon>
        <taxon>environmental samples</taxon>
    </lineage>
</organism>
<dbReference type="Pfam" id="PF01569">
    <property type="entry name" value="PAP2"/>
    <property type="match status" value="1"/>
</dbReference>
<feature type="transmembrane region" description="Helical" evidence="1">
    <location>
        <begin position="210"/>
        <end position="227"/>
    </location>
</feature>
<dbReference type="PANTHER" id="PTHR14969">
    <property type="entry name" value="SPHINGOSINE-1-PHOSPHATE PHOSPHOHYDROLASE"/>
    <property type="match status" value="1"/>
</dbReference>
<feature type="transmembrane region" description="Helical" evidence="1">
    <location>
        <begin position="188"/>
        <end position="204"/>
    </location>
</feature>